<feature type="compositionally biased region" description="Basic residues" evidence="1">
    <location>
        <begin position="308"/>
        <end position="319"/>
    </location>
</feature>
<proteinExistence type="predicted"/>
<gene>
    <name evidence="2" type="ORF">RN001_011751</name>
</gene>
<feature type="compositionally biased region" description="Basic and acidic residues" evidence="1">
    <location>
        <begin position="297"/>
        <end position="307"/>
    </location>
</feature>
<comment type="caution">
    <text evidence="2">The sequence shown here is derived from an EMBL/GenBank/DDBJ whole genome shotgun (WGS) entry which is preliminary data.</text>
</comment>
<dbReference type="AlphaFoldDB" id="A0AAN7PS58"/>
<sequence>MSNKPFISQSTNILNENKYNSVPGNIGIDAVLITQSSNRRVIDQKSLTITKNDCQPFLHYNYASSNSTQPHPQTNNLLHAQKEYFPGGITFSFNQLGQTYQQHLRSNNQQTIPTIPNGMITSQYLLPQQPSLTLEQQIALKQLEKEGLELTLMKERLQKNPYQLTFHQDSKTSTSDLLNAINQIPTSQGLYDFKNVCSEHADLKRIVEEGSKQIKQCDDPACLYSSKKKLVLTKTSDLQKQASSIEVQVQEVENDDDDNDEDDTISDNSQHVLNDSDSEDSNNNSRKTKNKKRKRTCKQENSFEDKYKRKKNTKTRKRTHSEESLNYRKKRKTCKTDKPKQKRKNTRKKS</sequence>
<reference evidence="3" key="1">
    <citation type="submission" date="2023-01" db="EMBL/GenBank/DDBJ databases">
        <title>Key to firefly adult light organ development and bioluminescence: homeobox transcription factors regulate luciferase expression and transportation to peroxisome.</title>
        <authorList>
            <person name="Fu X."/>
        </authorList>
    </citation>
    <scope>NUCLEOTIDE SEQUENCE [LARGE SCALE GENOMIC DNA]</scope>
</reference>
<dbReference type="EMBL" id="JARPUR010000005">
    <property type="protein sequence ID" value="KAK4875329.1"/>
    <property type="molecule type" value="Genomic_DNA"/>
</dbReference>
<evidence type="ECO:0000313" key="3">
    <source>
        <dbReference type="Proteomes" id="UP001353858"/>
    </source>
</evidence>
<feature type="compositionally biased region" description="Basic residues" evidence="1">
    <location>
        <begin position="340"/>
        <end position="350"/>
    </location>
</feature>
<evidence type="ECO:0000256" key="1">
    <source>
        <dbReference type="SAM" id="MobiDB-lite"/>
    </source>
</evidence>
<feature type="compositionally biased region" description="Basic residues" evidence="1">
    <location>
        <begin position="286"/>
        <end position="296"/>
    </location>
</feature>
<keyword evidence="3" id="KW-1185">Reference proteome</keyword>
<name>A0AAN7PS58_9COLE</name>
<feature type="region of interest" description="Disordered" evidence="1">
    <location>
        <begin position="250"/>
        <end position="350"/>
    </location>
</feature>
<feature type="compositionally biased region" description="Acidic residues" evidence="1">
    <location>
        <begin position="252"/>
        <end position="265"/>
    </location>
</feature>
<organism evidence="2 3">
    <name type="scientific">Aquatica leii</name>
    <dbReference type="NCBI Taxonomy" id="1421715"/>
    <lineage>
        <taxon>Eukaryota</taxon>
        <taxon>Metazoa</taxon>
        <taxon>Ecdysozoa</taxon>
        <taxon>Arthropoda</taxon>
        <taxon>Hexapoda</taxon>
        <taxon>Insecta</taxon>
        <taxon>Pterygota</taxon>
        <taxon>Neoptera</taxon>
        <taxon>Endopterygota</taxon>
        <taxon>Coleoptera</taxon>
        <taxon>Polyphaga</taxon>
        <taxon>Elateriformia</taxon>
        <taxon>Elateroidea</taxon>
        <taxon>Lampyridae</taxon>
        <taxon>Luciolinae</taxon>
        <taxon>Aquatica</taxon>
    </lineage>
</organism>
<dbReference type="Proteomes" id="UP001353858">
    <property type="component" value="Unassembled WGS sequence"/>
</dbReference>
<accession>A0AAN7PS58</accession>
<protein>
    <submittedName>
        <fullName evidence="2">Uncharacterized protein</fullName>
    </submittedName>
</protein>
<evidence type="ECO:0000313" key="2">
    <source>
        <dbReference type="EMBL" id="KAK4875329.1"/>
    </source>
</evidence>